<gene>
    <name evidence="3" type="ORF">K0T92_09345</name>
</gene>
<evidence type="ECO:0000313" key="3">
    <source>
        <dbReference type="EMBL" id="MBW7474948.1"/>
    </source>
</evidence>
<proteinExistence type="predicted"/>
<feature type="signal peptide" evidence="1">
    <location>
        <begin position="1"/>
        <end position="25"/>
    </location>
</feature>
<comment type="caution">
    <text evidence="3">The sequence shown here is derived from an EMBL/GenBank/DDBJ whole genome shotgun (WGS) entry which is preliminary data.</text>
</comment>
<keyword evidence="1" id="KW-0732">Signal</keyword>
<organism evidence="3 4">
    <name type="scientific">Paenibacillus oenotherae</name>
    <dbReference type="NCBI Taxonomy" id="1435645"/>
    <lineage>
        <taxon>Bacteria</taxon>
        <taxon>Bacillati</taxon>
        <taxon>Bacillota</taxon>
        <taxon>Bacilli</taxon>
        <taxon>Bacillales</taxon>
        <taxon>Paenibacillaceae</taxon>
        <taxon>Paenibacillus</taxon>
    </lineage>
</organism>
<reference evidence="3 4" key="1">
    <citation type="submission" date="2021-07" db="EMBL/GenBank/DDBJ databases">
        <title>Paenibacillus radiodurans sp. nov., isolated from the southeastern edge of Tengger Desert.</title>
        <authorList>
            <person name="Zhang G."/>
        </authorList>
    </citation>
    <scope>NUCLEOTIDE SEQUENCE [LARGE SCALE GENOMIC DNA]</scope>
    <source>
        <strain evidence="3 4">DT7-4</strain>
    </source>
</reference>
<evidence type="ECO:0000259" key="2">
    <source>
        <dbReference type="Pfam" id="PF07833"/>
    </source>
</evidence>
<dbReference type="Pfam" id="PF07833">
    <property type="entry name" value="Cu_amine_oxidN1"/>
    <property type="match status" value="1"/>
</dbReference>
<dbReference type="SUPFAM" id="SSF55383">
    <property type="entry name" value="Copper amine oxidase, domain N"/>
    <property type="match status" value="2"/>
</dbReference>
<keyword evidence="4" id="KW-1185">Reference proteome</keyword>
<evidence type="ECO:0000256" key="1">
    <source>
        <dbReference type="SAM" id="SignalP"/>
    </source>
</evidence>
<dbReference type="RefSeq" id="WP_219872199.1">
    <property type="nucleotide sequence ID" value="NZ_JAHZIJ010000005.1"/>
</dbReference>
<evidence type="ECO:0000313" key="4">
    <source>
        <dbReference type="Proteomes" id="UP000812277"/>
    </source>
</evidence>
<dbReference type="EMBL" id="JAHZIJ010000005">
    <property type="protein sequence ID" value="MBW7474948.1"/>
    <property type="molecule type" value="Genomic_DNA"/>
</dbReference>
<dbReference type="InterPro" id="IPR036582">
    <property type="entry name" value="Mao_N_sf"/>
</dbReference>
<dbReference type="Gene3D" id="3.30.457.10">
    <property type="entry name" value="Copper amine oxidase-like, N-terminal domain"/>
    <property type="match status" value="2"/>
</dbReference>
<protein>
    <submittedName>
        <fullName evidence="3">Copper amine oxidase N-terminal domain-containing protein</fullName>
    </submittedName>
</protein>
<dbReference type="Proteomes" id="UP000812277">
    <property type="component" value="Unassembled WGS sequence"/>
</dbReference>
<feature type="domain" description="Copper amine oxidase-like N-terminal" evidence="2">
    <location>
        <begin position="43"/>
        <end position="145"/>
    </location>
</feature>
<dbReference type="InterPro" id="IPR012854">
    <property type="entry name" value="Cu_amine_oxidase-like_N"/>
</dbReference>
<feature type="chain" id="PRO_5045757878" evidence="1">
    <location>
        <begin position="26"/>
        <end position="626"/>
    </location>
</feature>
<accession>A0ABS7D4W6</accession>
<name>A0ABS7D4W6_9BACL</name>
<sequence>MLRRLCTIILTICLLAALAPAVAGAAGEAVEIKLAIGSPTLSVNGVESVIQKPFQTNGTTMVPISVITKAFGAGLTLENNKIITLSYNGTSVILTIGSKTVKVNGAPITLTAEPRIVNNVTMVPLRVIVSAFGAALDLKGKQITIKGSKASGLSSSGNTGGINPDAGKTKIGDSYHNWSANYPSNLVLGASSDNGEWTSWENANGESAINIWIKTVEETLSKEELRQEIAEYFYGSEFAVEKTSIKIGGLAFEKIISRDRDGWFFEYRAIQQDNRLYIVAAGMKADNKSKLSTVQSFMDSFKPSFNKNDRSLKDITKVKDGFISFEDKEYGLSVRLPVDWYRDTEGSSPSFYNNDESIFNASISSLAEEDSAEKVYARNKAFRTANYAPNYMRNMTESSLTLKDGEARVLTYEYTWDTKTWYKQYDVLMVVDGFQYELDYSVLLEKDSEKLFKDIMASVDLDTDYVEENFIGIENEFDPAVDRGKTTKTSKKYGYSIDLNKNWIGTFKDFEEDSVLYYTGVGILYIEIFESMKVSDFIQSFRASVEEGDGKITKNTEAVTINGLQAMKLTAHFDNIEEGQPYVSEIYIFEKNGNLYALNSITYDAHYSEANIARMNETIQSFTFTN</sequence>